<dbReference type="AlphaFoldDB" id="A0AAX4NE20"/>
<dbReference type="EMBL" id="CP133772">
    <property type="protein sequence ID" value="WYX99637.1"/>
    <property type="molecule type" value="Genomic_DNA"/>
</dbReference>
<evidence type="ECO:0000313" key="2">
    <source>
        <dbReference type="EMBL" id="WYX99637.1"/>
    </source>
</evidence>
<gene>
    <name evidence="2" type="ORF">OXIME_000172</name>
</gene>
<feature type="transmembrane region" description="Helical" evidence="1">
    <location>
        <begin position="12"/>
        <end position="32"/>
    </location>
</feature>
<dbReference type="Proteomes" id="UP001451606">
    <property type="component" value="Chromosome"/>
</dbReference>
<keyword evidence="1" id="KW-0812">Transmembrane</keyword>
<reference evidence="2 3" key="1">
    <citation type="submission" date="2023-09" db="EMBL/GenBank/DDBJ databases">
        <authorList>
            <person name="Golyshina O.V."/>
            <person name="Lunev E.A."/>
            <person name="Bargiela R."/>
            <person name="Gaines M.C."/>
            <person name="Daum B."/>
            <person name="Bale N.J."/>
            <person name="Koenen M."/>
            <person name="Sinninghe Damst J.S."/>
            <person name="Yakimov M."/>
            <person name="Golyshin P.N."/>
        </authorList>
    </citation>
    <scope>NUCLEOTIDE SEQUENCE [LARGE SCALE GENOMIC DNA]</scope>
    <source>
        <strain evidence="2 3">M1</strain>
    </source>
</reference>
<name>A0AAX4NE20_9ARCH</name>
<dbReference type="GeneID" id="95966896"/>
<accession>A0AAX4NE20</accession>
<organism evidence="2 3">
    <name type="scientific">Oxyplasma meridianum</name>
    <dbReference type="NCBI Taxonomy" id="3073602"/>
    <lineage>
        <taxon>Archaea</taxon>
        <taxon>Methanobacteriati</taxon>
        <taxon>Thermoplasmatota</taxon>
        <taxon>Thermoplasmata</taxon>
        <taxon>Thermoplasmatales</taxon>
        <taxon>Thermoplasmataceae</taxon>
        <taxon>Oxyplasma</taxon>
    </lineage>
</organism>
<evidence type="ECO:0000256" key="1">
    <source>
        <dbReference type="SAM" id="Phobius"/>
    </source>
</evidence>
<keyword evidence="3" id="KW-1185">Reference proteome</keyword>
<keyword evidence="1" id="KW-1133">Transmembrane helix</keyword>
<keyword evidence="1" id="KW-0472">Membrane</keyword>
<evidence type="ECO:0000313" key="3">
    <source>
        <dbReference type="Proteomes" id="UP001451606"/>
    </source>
</evidence>
<sequence length="221" mass="23664">MSQPEKVKTYNKMIPVIIVVIVVAVGIVAFHFSNPTALPVDTDKADYNVNNTYEIELSTAISNTSIVKGNNITVVLAVSNLDSSDNLMDFSATYPSFKGNYSFPNPGDGYLPMGIAVLPGNYSADNMSNATPLQISPPSAADVDSQAINQYEFFPASTSAIAYTDTGQQERVDFSEKLSLGGSYPGNSTQLTYFNPGAYTVVGADGWGMVTILHFTVLDQS</sequence>
<dbReference type="RefSeq" id="WP_393971605.1">
    <property type="nucleotide sequence ID" value="NZ_CP133772.1"/>
</dbReference>
<dbReference type="KEGG" id="omr:OXIME_000172"/>
<protein>
    <submittedName>
        <fullName evidence="2">Uncharacterized protein</fullName>
    </submittedName>
</protein>
<proteinExistence type="predicted"/>